<evidence type="ECO:0000313" key="2">
    <source>
        <dbReference type="Proteomes" id="UP000032515"/>
    </source>
</evidence>
<comment type="caution">
    <text evidence="1">The sequence shown here is derived from an EMBL/GenBank/DDBJ whole genome shotgun (WGS) entry which is preliminary data.</text>
</comment>
<gene>
    <name evidence="1" type="ORF">OO17_21660</name>
</gene>
<name>A0A0D7EHR0_RHOPL</name>
<evidence type="ECO:0000313" key="1">
    <source>
        <dbReference type="EMBL" id="KIZ39067.1"/>
    </source>
</evidence>
<dbReference type="Proteomes" id="UP000032515">
    <property type="component" value="Unassembled WGS sequence"/>
</dbReference>
<protein>
    <submittedName>
        <fullName evidence="1">Uncharacterized protein</fullName>
    </submittedName>
</protein>
<dbReference type="PATRIC" id="fig|1076.23.peg.5082"/>
<proteinExistence type="predicted"/>
<dbReference type="AlphaFoldDB" id="A0A0D7EHR0"/>
<sequence length="107" mass="11941">MIEWTAYQQTDEFKNTFKWATSAILIAAEASAPEANRVDPIEQRERRAQGTLWAAFMAGFNAATERAAGLHEQINPASDQERHDHIPGAGAMGAVIEYRDTIRAVRR</sequence>
<accession>A0A0D7EHR0</accession>
<dbReference type="EMBL" id="JXXE01000467">
    <property type="protein sequence ID" value="KIZ39067.1"/>
    <property type="molecule type" value="Genomic_DNA"/>
</dbReference>
<organism evidence="1 2">
    <name type="scientific">Rhodopseudomonas palustris</name>
    <dbReference type="NCBI Taxonomy" id="1076"/>
    <lineage>
        <taxon>Bacteria</taxon>
        <taxon>Pseudomonadati</taxon>
        <taxon>Pseudomonadota</taxon>
        <taxon>Alphaproteobacteria</taxon>
        <taxon>Hyphomicrobiales</taxon>
        <taxon>Nitrobacteraceae</taxon>
        <taxon>Rhodopseudomonas</taxon>
    </lineage>
</organism>
<reference evidence="1 2" key="1">
    <citation type="submission" date="2014-11" db="EMBL/GenBank/DDBJ databases">
        <title>Genomics and ecophysiology of heterotrophic nitrogen fixing bacteria isolated from estuarine surface water.</title>
        <authorList>
            <person name="Bentzon-Tilia M."/>
            <person name="Severin I."/>
            <person name="Hansen L.H."/>
            <person name="Riemann L."/>
        </authorList>
    </citation>
    <scope>NUCLEOTIDE SEQUENCE [LARGE SCALE GENOMIC DNA]</scope>
    <source>
        <strain evidence="1 2">BAL398</strain>
    </source>
</reference>